<evidence type="ECO:0000313" key="3">
    <source>
        <dbReference type="Proteomes" id="UP000030753"/>
    </source>
</evidence>
<feature type="compositionally biased region" description="Polar residues" evidence="1">
    <location>
        <begin position="28"/>
        <end position="52"/>
    </location>
</feature>
<evidence type="ECO:0000256" key="1">
    <source>
        <dbReference type="SAM" id="MobiDB-lite"/>
    </source>
</evidence>
<organism evidence="2 3">
    <name type="scientific">Fusarium oxysporum NRRL 32931</name>
    <dbReference type="NCBI Taxonomy" id="660029"/>
    <lineage>
        <taxon>Eukaryota</taxon>
        <taxon>Fungi</taxon>
        <taxon>Dikarya</taxon>
        <taxon>Ascomycota</taxon>
        <taxon>Pezizomycotina</taxon>
        <taxon>Sordariomycetes</taxon>
        <taxon>Hypocreomycetidae</taxon>
        <taxon>Hypocreales</taxon>
        <taxon>Nectriaceae</taxon>
        <taxon>Fusarium</taxon>
        <taxon>Fusarium oxysporum species complex</taxon>
    </lineage>
</organism>
<feature type="compositionally biased region" description="Basic and acidic residues" evidence="1">
    <location>
        <begin position="1"/>
        <end position="27"/>
    </location>
</feature>
<evidence type="ECO:0000313" key="2">
    <source>
        <dbReference type="EMBL" id="EWZ00353.1"/>
    </source>
</evidence>
<dbReference type="OrthoDB" id="10429552at2759"/>
<accession>W9J029</accession>
<reference evidence="2 3" key="1">
    <citation type="submission" date="2011-06" db="EMBL/GenBank/DDBJ databases">
        <title>The Genome Sequence of Fusarium oxysporum FOSC 3-a.</title>
        <authorList>
            <consortium name="The Broad Institute Genome Sequencing Platform"/>
            <person name="Ma L.-J."/>
            <person name="Gale L.R."/>
            <person name="Schwartz D.C."/>
            <person name="Zhou S."/>
            <person name="Corby-Kistler H."/>
            <person name="Young S.K."/>
            <person name="Zeng Q."/>
            <person name="Gargeya S."/>
            <person name="Fitzgerald M."/>
            <person name="Haas B."/>
            <person name="Abouelleil A."/>
            <person name="Alvarado L."/>
            <person name="Arachchi H.M."/>
            <person name="Berlin A."/>
            <person name="Brown A."/>
            <person name="Chapman S.B."/>
            <person name="Chen Z."/>
            <person name="Dunbar C."/>
            <person name="Freedman E."/>
            <person name="Gearin G."/>
            <person name="Gellesch M."/>
            <person name="Goldberg J."/>
            <person name="Griggs A."/>
            <person name="Gujja S."/>
            <person name="Heiman D."/>
            <person name="Howarth C."/>
            <person name="Larson L."/>
            <person name="Lui A."/>
            <person name="MacDonald P.J.P."/>
            <person name="Mehta T."/>
            <person name="Montmayeur A."/>
            <person name="Murphy C."/>
            <person name="Neiman D."/>
            <person name="Pearson M."/>
            <person name="Priest M."/>
            <person name="Roberts A."/>
            <person name="Saif S."/>
            <person name="Shea T."/>
            <person name="Shenoy N."/>
            <person name="Sisk P."/>
            <person name="Stolte C."/>
            <person name="Sykes S."/>
            <person name="Wortman J."/>
            <person name="Nusbaum C."/>
            <person name="Birren B."/>
        </authorList>
    </citation>
    <scope>NUCLEOTIDE SEQUENCE [LARGE SCALE GENOMIC DNA]</scope>
    <source>
        <strain evidence="3">FOSC 3-a</strain>
    </source>
</reference>
<protein>
    <submittedName>
        <fullName evidence="2">Uncharacterized protein</fullName>
    </submittedName>
</protein>
<feature type="region of interest" description="Disordered" evidence="1">
    <location>
        <begin position="1"/>
        <end position="57"/>
    </location>
</feature>
<gene>
    <name evidence="2" type="ORF">FOYG_00235</name>
</gene>
<dbReference type="Proteomes" id="UP000030753">
    <property type="component" value="Unassembled WGS sequence"/>
</dbReference>
<sequence>MANNGDKKKQAHNDPKNKGKDKGDDKQLTSGAGSQSGQHNSSAQGAKNSSGTLLEIMPPNTLRHPAVEDVMDQLGAGAINQYTEQLGRNQLCVSTLVGVPAIFFKGDDESCLTQVRDIAAEMQKKNQIFSGMLLFNDNDVSGVVVLTDNKVFTDKDAKIRFKPLEDMDEEKEA</sequence>
<dbReference type="HOGENOM" id="CLU_1547616_0_0_1"/>
<dbReference type="EMBL" id="JH717839">
    <property type="protein sequence ID" value="EWZ00353.1"/>
    <property type="molecule type" value="Genomic_DNA"/>
</dbReference>
<name>W9J029_FUSOX</name>
<proteinExistence type="predicted"/>
<dbReference type="AlphaFoldDB" id="W9J029"/>